<accession>A0AA42W2K3</accession>
<dbReference type="RefSeq" id="WP_279853319.1">
    <property type="nucleotide sequence ID" value="NZ_JAOCIA010000008.1"/>
</dbReference>
<comment type="caution">
    <text evidence="4">The sequence shown here is derived from an EMBL/GenBank/DDBJ whole genome shotgun (WGS) entry which is preliminary data.</text>
</comment>
<organism evidence="4 5">
    <name type="scientific">Comamonas aquatica</name>
    <dbReference type="NCBI Taxonomy" id="225991"/>
    <lineage>
        <taxon>Bacteria</taxon>
        <taxon>Pseudomonadati</taxon>
        <taxon>Pseudomonadota</taxon>
        <taxon>Betaproteobacteria</taxon>
        <taxon>Burkholderiales</taxon>
        <taxon>Comamonadaceae</taxon>
        <taxon>Comamonas</taxon>
    </lineage>
</organism>
<dbReference type="InterPro" id="IPR040198">
    <property type="entry name" value="Fido_containing"/>
</dbReference>
<gene>
    <name evidence="4" type="ORF">N5J23_07280</name>
</gene>
<protein>
    <submittedName>
        <fullName evidence="4">Fic family protein</fullName>
    </submittedName>
</protein>
<keyword evidence="1" id="KW-0547">Nucleotide-binding</keyword>
<dbReference type="Pfam" id="PF02661">
    <property type="entry name" value="Fic"/>
    <property type="match status" value="1"/>
</dbReference>
<evidence type="ECO:0000313" key="4">
    <source>
        <dbReference type="EMBL" id="MDH2005343.1"/>
    </source>
</evidence>
<dbReference type="AlphaFoldDB" id="A0AA42W2K3"/>
<dbReference type="Gene3D" id="1.10.3290.10">
    <property type="entry name" value="Fido-like domain"/>
    <property type="match status" value="1"/>
</dbReference>
<feature type="site" description="Important for autoinhibition of adenylyltransferase activity" evidence="2">
    <location>
        <position position="211"/>
    </location>
</feature>
<dbReference type="InterPro" id="IPR003812">
    <property type="entry name" value="Fido"/>
</dbReference>
<dbReference type="Proteomes" id="UP001161294">
    <property type="component" value="Unassembled WGS sequence"/>
</dbReference>
<dbReference type="EMBL" id="JAOCJW010000011">
    <property type="protein sequence ID" value="MDH2005343.1"/>
    <property type="molecule type" value="Genomic_DNA"/>
</dbReference>
<dbReference type="InterPro" id="IPR036597">
    <property type="entry name" value="Fido-like_dom_sf"/>
</dbReference>
<name>A0AA42W2K3_9BURK</name>
<dbReference type="SUPFAM" id="SSF140931">
    <property type="entry name" value="Fic-like"/>
    <property type="match status" value="1"/>
</dbReference>
<sequence>MNLLGISKRVRTNTRTLLIATLYLTQFSYGVKIRVMNSVKPQQELDLLANVIERHPKGVSAEEVLQESGLALQRRSLQRRLAILVEQGRIRVQGQGRAVRYFPVLEDESAGGVASTGTEAAIELYVPVSAEGEAIKAYVRQPRHLRKPVVYRTEFLEQYHPNHTAYLPLKLREQLHALGRSPAEQTPAGTFARDILNRLLIDLSWASSQLEGNTYSRLDTARLIEFGQVAEGKDAFETQMILNHKQAIEFLVHSPEQAVVSQDTIVALHALLSDGLMPDPAMCGRIRSRAVEIGGSVYLPVALPQRLEELFGIVVGMAAEIEDPFEQAFFLMVHLPYLQPFEDVNKRVSRLAANIPFIRHNLCPLSFIDVPQQAYVDAMIGVYELNQVDLLRDVFVWAYERSCQQYVAVQQSLVPPDILRLRYRQVLGDVIAAVVRSGQPVNKASVNAMLPGSVQPEDREHFTQLVLKELAGLHAGNAVRFGLRPLELAGWKQEQTQSPCD</sequence>
<dbReference type="GO" id="GO:0005524">
    <property type="term" value="F:ATP binding"/>
    <property type="evidence" value="ECO:0007669"/>
    <property type="project" value="UniProtKB-KW"/>
</dbReference>
<feature type="binding site" evidence="1">
    <location>
        <begin position="343"/>
        <end position="350"/>
    </location>
    <ligand>
        <name>ATP</name>
        <dbReference type="ChEBI" id="CHEBI:30616"/>
    </ligand>
</feature>
<dbReference type="PANTHER" id="PTHR13504">
    <property type="entry name" value="FIDO DOMAIN-CONTAINING PROTEIN DDB_G0283145"/>
    <property type="match status" value="1"/>
</dbReference>
<evidence type="ECO:0000259" key="3">
    <source>
        <dbReference type="PROSITE" id="PS51459"/>
    </source>
</evidence>
<evidence type="ECO:0000256" key="2">
    <source>
        <dbReference type="PIRSR" id="PIRSR640198-3"/>
    </source>
</evidence>
<keyword evidence="1" id="KW-0067">ATP-binding</keyword>
<feature type="domain" description="Fido" evidence="3">
    <location>
        <begin position="260"/>
        <end position="400"/>
    </location>
</feature>
<proteinExistence type="predicted"/>
<dbReference type="PANTHER" id="PTHR13504:SF38">
    <property type="entry name" value="FIDO DOMAIN-CONTAINING PROTEIN"/>
    <property type="match status" value="1"/>
</dbReference>
<reference evidence="4" key="1">
    <citation type="submission" date="2022-09" db="EMBL/GenBank/DDBJ databases">
        <title>Intensive care unit water sources are persistently colonized with multi-drug resistant bacteria and are the site of extensive horizontal gene transfer of antibiotic resistance genes.</title>
        <authorList>
            <person name="Diorio-Toth L."/>
        </authorList>
    </citation>
    <scope>NUCLEOTIDE SEQUENCE</scope>
    <source>
        <strain evidence="4">GD03686</strain>
    </source>
</reference>
<evidence type="ECO:0000256" key="1">
    <source>
        <dbReference type="PIRSR" id="PIRSR640198-2"/>
    </source>
</evidence>
<evidence type="ECO:0000313" key="5">
    <source>
        <dbReference type="Proteomes" id="UP001161294"/>
    </source>
</evidence>
<dbReference type="PROSITE" id="PS51459">
    <property type="entry name" value="FIDO"/>
    <property type="match status" value="1"/>
</dbReference>